<sequence>MRALCSQRAHSLLAVALVRNGPRSASEDALAASGSVLGGSNTSAACGLWGVWGRSGLFARHRSAGASADPQAVPAAAHKQPDVSFNAAVDATSAQQVTPADPSAAASPPRQALNFPADLDYLPGRGAADSSASSSATAAEQQQQQHQQLRQRTSGRVRPPPSRDSSDADSLPPGPSMLPVWTTGPAKPKPRRNPSSTTGNIGIGIGSSTDAGSISGAGGGGGDGAAVVSASPSVSAAVASSPLQATYPTASAAATASGGAAAVQSAVQPPRMPKYSNSYDIDYSIRDYDSTPPSSNSSTYSANWTPPKWEQQPPLQPPPAATAPTPGAAASTAGTVACTAGSMTGGSEINTPARSSRPPAARAAASTAAGTAASTAASPSTAHHPGGTAQQAGPAAATHPHAQPQPQPHPQPHIHTSTSTAGSGHSSLYNEPKDFSFAGRVVQHDGSHAVHLLVAGATARDYHLRMVRCHAADELSFGPGSFTGGVGTVRPACGLGPPQPDGGVGPPPTTVKDDVSFATFISRQLRHVVTSTFLPSGYPATTGDNYINFMAWQGLNNIAVTANSVLASTFMLYAVGLGAGAIPTAGALNWVLKDGMGQLGTLVFGKTIAHNFDVHSKTWFFLSAVLLQAAAALEMLTVLVPGHFLLMGSLANMLKGLAWMAAGSTRSVFHLSFARDNNIADVTAKGTSQYIFASLVGTAAGAAMCAAVGQSGAAAAACYVGLSAATLSSAYLAVQVIPLATLNATRLQMLTDAFLTSISPASAAAASVAAGGVGSSSSGSSSGTESKTLGVLRGSGSSGSSGAAGAGLGGRGVGSGGAAAGSGASSAARLGYEDEELDDDEDEPHYHKHRRLRRRGGIASDFAEGMAYRAPYDPDSSHAGSSIHASSGSSSGGRSSSGSGSGSGSNSSRDSYPSYPDYGSEYAGGTALGASAGGGGGGGGGGGAGGASGAAGGGGGPSATGLPGGAGAGAGLGAAGAASKDGGAGTAGAGAGAAGGDRCFVGGNAGSMSTPQGYDALYDDSLDPRVPTPLELCAADPPLPALSRTATRLKPPIHVGSRLEHVVDGNANLLVMLLTTYKYAHFMVLPRTQPDRLHVVLHDKADPRDIVQAYLQACILRRRMRAATAGRDTPLPCADEQTAELRLELQESLKAAERLTTIFMAALEANGWTISKVVVEAQRRRARW</sequence>
<feature type="compositionally biased region" description="Low complexity" evidence="2">
    <location>
        <begin position="127"/>
        <end position="157"/>
    </location>
</feature>
<feature type="compositionally biased region" description="Low complexity" evidence="2">
    <location>
        <begin position="195"/>
        <end position="207"/>
    </location>
</feature>
<dbReference type="Gramene" id="PNW84547">
    <property type="protein sequence ID" value="PNW84547"/>
    <property type="gene ID" value="CHLRE_03g148150v5"/>
</dbReference>
<gene>
    <name evidence="6" type="ORF">CHLRE_03g148150v5</name>
</gene>
<evidence type="ECO:0000313" key="6">
    <source>
        <dbReference type="EMBL" id="PNW84547.1"/>
    </source>
</evidence>
<feature type="compositionally biased region" description="Low complexity" evidence="2">
    <location>
        <begin position="322"/>
        <end position="341"/>
    </location>
</feature>
<dbReference type="KEGG" id="cre:CHLRE_03g148150v5"/>
<evidence type="ECO:0000256" key="1">
    <source>
        <dbReference type="ARBA" id="ARBA00007558"/>
    </source>
</evidence>
<dbReference type="PANTHER" id="PTHR12770">
    <property type="entry name" value="RUS1 FAMILY PROTEIN C16ORF58"/>
    <property type="match status" value="1"/>
</dbReference>
<accession>A0A2K3DVI1</accession>
<protein>
    <submittedName>
        <fullName evidence="6">Uncharacterized protein</fullName>
    </submittedName>
</protein>
<evidence type="ECO:0000259" key="5">
    <source>
        <dbReference type="Pfam" id="PF24160"/>
    </source>
</evidence>
<feature type="domain" description="Root UVB sensitive protein C-terminal" evidence="5">
    <location>
        <begin position="1050"/>
        <end position="1184"/>
    </location>
</feature>
<keyword evidence="7" id="KW-1185">Reference proteome</keyword>
<keyword evidence="3" id="KW-0472">Membrane</keyword>
<feature type="compositionally biased region" description="Gly residues" evidence="2">
    <location>
        <begin position="796"/>
        <end position="806"/>
    </location>
</feature>
<feature type="compositionally biased region" description="Low complexity" evidence="2">
    <location>
        <begin position="290"/>
        <end position="313"/>
    </location>
</feature>
<dbReference type="InterPro" id="IPR054549">
    <property type="entry name" value="UVB_sens_RUS_dom"/>
</dbReference>
<feature type="region of interest" description="Disordered" evidence="2">
    <location>
        <begin position="869"/>
        <end position="917"/>
    </location>
</feature>
<feature type="compositionally biased region" description="Low complexity" evidence="2">
    <location>
        <begin position="773"/>
        <end position="783"/>
    </location>
</feature>
<dbReference type="AlphaFoldDB" id="A0A2K3DVI1"/>
<feature type="region of interest" description="Disordered" evidence="2">
    <location>
        <begin position="773"/>
        <end position="806"/>
    </location>
</feature>
<feature type="region of interest" description="Disordered" evidence="2">
    <location>
        <begin position="92"/>
        <end position="207"/>
    </location>
</feature>
<feature type="region of interest" description="Disordered" evidence="2">
    <location>
        <begin position="286"/>
        <end position="431"/>
    </location>
</feature>
<dbReference type="ExpressionAtlas" id="A0A2K3DVI1">
    <property type="expression patterns" value="baseline"/>
</dbReference>
<dbReference type="InterPro" id="IPR055412">
    <property type="entry name" value="UVB_sens_C"/>
</dbReference>
<dbReference type="InterPro" id="IPR006968">
    <property type="entry name" value="RUS_fam"/>
</dbReference>
<dbReference type="EMBL" id="CM008964">
    <property type="protein sequence ID" value="PNW84547.1"/>
    <property type="molecule type" value="Genomic_DNA"/>
</dbReference>
<comment type="similarity">
    <text evidence="1">Belongs to the RUS1 family.</text>
</comment>
<feature type="transmembrane region" description="Helical" evidence="3">
    <location>
        <begin position="619"/>
        <end position="646"/>
    </location>
</feature>
<dbReference type="RefSeq" id="XP_042925606.1">
    <property type="nucleotide sequence ID" value="XM_043060477.1"/>
</dbReference>
<proteinExistence type="inferred from homology"/>
<feature type="transmembrane region" description="Helical" evidence="3">
    <location>
        <begin position="716"/>
        <end position="734"/>
    </location>
</feature>
<dbReference type="OrthoDB" id="364779at2759"/>
<feature type="compositionally biased region" description="Low complexity" evidence="2">
    <location>
        <begin position="877"/>
        <end position="917"/>
    </location>
</feature>
<organism evidence="6 7">
    <name type="scientific">Chlamydomonas reinhardtii</name>
    <name type="common">Chlamydomonas smithii</name>
    <dbReference type="NCBI Taxonomy" id="3055"/>
    <lineage>
        <taxon>Eukaryota</taxon>
        <taxon>Viridiplantae</taxon>
        <taxon>Chlorophyta</taxon>
        <taxon>core chlorophytes</taxon>
        <taxon>Chlorophyceae</taxon>
        <taxon>CS clade</taxon>
        <taxon>Chlamydomonadales</taxon>
        <taxon>Chlamydomonadaceae</taxon>
        <taxon>Chlamydomonas</taxon>
    </lineage>
</organism>
<keyword evidence="3" id="KW-0812">Transmembrane</keyword>
<reference evidence="6 7" key="1">
    <citation type="journal article" date="2007" name="Science">
        <title>The Chlamydomonas genome reveals the evolution of key animal and plant functions.</title>
        <authorList>
            <person name="Merchant S.S."/>
            <person name="Prochnik S.E."/>
            <person name="Vallon O."/>
            <person name="Harris E.H."/>
            <person name="Karpowicz S.J."/>
            <person name="Witman G.B."/>
            <person name="Terry A."/>
            <person name="Salamov A."/>
            <person name="Fritz-Laylin L.K."/>
            <person name="Marechal-Drouard L."/>
            <person name="Marshall W.F."/>
            <person name="Qu L.H."/>
            <person name="Nelson D.R."/>
            <person name="Sanderfoot A.A."/>
            <person name="Spalding M.H."/>
            <person name="Kapitonov V.V."/>
            <person name="Ren Q."/>
            <person name="Ferris P."/>
            <person name="Lindquist E."/>
            <person name="Shapiro H."/>
            <person name="Lucas S.M."/>
            <person name="Grimwood J."/>
            <person name="Schmutz J."/>
            <person name="Cardol P."/>
            <person name="Cerutti H."/>
            <person name="Chanfreau G."/>
            <person name="Chen C.L."/>
            <person name="Cognat V."/>
            <person name="Croft M.T."/>
            <person name="Dent R."/>
            <person name="Dutcher S."/>
            <person name="Fernandez E."/>
            <person name="Fukuzawa H."/>
            <person name="Gonzalez-Ballester D."/>
            <person name="Gonzalez-Halphen D."/>
            <person name="Hallmann A."/>
            <person name="Hanikenne M."/>
            <person name="Hippler M."/>
            <person name="Inwood W."/>
            <person name="Jabbari K."/>
            <person name="Kalanon M."/>
            <person name="Kuras R."/>
            <person name="Lefebvre P.A."/>
            <person name="Lemaire S.D."/>
            <person name="Lobanov A.V."/>
            <person name="Lohr M."/>
            <person name="Manuell A."/>
            <person name="Meier I."/>
            <person name="Mets L."/>
            <person name="Mittag M."/>
            <person name="Mittelmeier T."/>
            <person name="Moroney J.V."/>
            <person name="Moseley J."/>
            <person name="Napoli C."/>
            <person name="Nedelcu A.M."/>
            <person name="Niyogi K."/>
            <person name="Novoselov S.V."/>
            <person name="Paulsen I.T."/>
            <person name="Pazour G."/>
            <person name="Purton S."/>
            <person name="Ral J.P."/>
            <person name="Riano-Pachon D.M."/>
            <person name="Riekhof W."/>
            <person name="Rymarquis L."/>
            <person name="Schroda M."/>
            <person name="Stern D."/>
            <person name="Umen J."/>
            <person name="Willows R."/>
            <person name="Wilson N."/>
            <person name="Zimmer S.L."/>
            <person name="Allmer J."/>
            <person name="Balk J."/>
            <person name="Bisova K."/>
            <person name="Chen C.J."/>
            <person name="Elias M."/>
            <person name="Gendler K."/>
            <person name="Hauser C."/>
            <person name="Lamb M.R."/>
            <person name="Ledford H."/>
            <person name="Long J.C."/>
            <person name="Minagawa J."/>
            <person name="Page M.D."/>
            <person name="Pan J."/>
            <person name="Pootakham W."/>
            <person name="Roje S."/>
            <person name="Rose A."/>
            <person name="Stahlberg E."/>
            <person name="Terauchi A.M."/>
            <person name="Yang P."/>
            <person name="Ball S."/>
            <person name="Bowler C."/>
            <person name="Dieckmann C.L."/>
            <person name="Gladyshev V.N."/>
            <person name="Green P."/>
            <person name="Jorgensen R."/>
            <person name="Mayfield S."/>
            <person name="Mueller-Roeber B."/>
            <person name="Rajamani S."/>
            <person name="Sayre R.T."/>
            <person name="Brokstein P."/>
            <person name="Dubchak I."/>
            <person name="Goodstein D."/>
            <person name="Hornick L."/>
            <person name="Huang Y.W."/>
            <person name="Jhaveri J."/>
            <person name="Luo Y."/>
            <person name="Martinez D."/>
            <person name="Ngau W.C."/>
            <person name="Otillar B."/>
            <person name="Poliakov A."/>
            <person name="Porter A."/>
            <person name="Szajkowski L."/>
            <person name="Werner G."/>
            <person name="Zhou K."/>
            <person name="Grigoriev I.V."/>
            <person name="Rokhsar D.S."/>
            <person name="Grossman A.R."/>
        </authorList>
    </citation>
    <scope>NUCLEOTIDE SEQUENCE [LARGE SCALE GENOMIC DNA]</scope>
    <source>
        <strain evidence="7">CC-503</strain>
    </source>
</reference>
<feature type="transmembrane region" description="Helical" evidence="3">
    <location>
        <begin position="690"/>
        <end position="709"/>
    </location>
</feature>
<evidence type="ECO:0000259" key="4">
    <source>
        <dbReference type="Pfam" id="PF04884"/>
    </source>
</evidence>
<dbReference type="GeneID" id="5721197"/>
<dbReference type="OMA" id="STYSANW"/>
<feature type="compositionally biased region" description="Low complexity" evidence="2">
    <location>
        <begin position="413"/>
        <end position="427"/>
    </location>
</feature>
<dbReference type="Proteomes" id="UP000006906">
    <property type="component" value="Chromosome 3"/>
</dbReference>
<dbReference type="PANTHER" id="PTHR12770:SF22">
    <property type="entry name" value="PROTEIN ROOT UVB SENSITIVE 1, CHLOROPLASTIC"/>
    <property type="match status" value="1"/>
</dbReference>
<evidence type="ECO:0000256" key="3">
    <source>
        <dbReference type="SAM" id="Phobius"/>
    </source>
</evidence>
<name>A0A2K3DVI1_CHLRE</name>
<dbReference type="Pfam" id="PF04884">
    <property type="entry name" value="UVB_sens_prot"/>
    <property type="match status" value="1"/>
</dbReference>
<evidence type="ECO:0000256" key="2">
    <source>
        <dbReference type="SAM" id="MobiDB-lite"/>
    </source>
</evidence>
<feature type="domain" description="Protein root UVB sensitive/RUS" evidence="4">
    <location>
        <begin position="523"/>
        <end position="756"/>
    </location>
</feature>
<dbReference type="Pfam" id="PF24160">
    <property type="entry name" value="UVB_sens_C"/>
    <property type="match status" value="1"/>
</dbReference>
<evidence type="ECO:0000313" key="7">
    <source>
        <dbReference type="Proteomes" id="UP000006906"/>
    </source>
</evidence>
<keyword evidence="3" id="KW-1133">Transmembrane helix</keyword>
<feature type="region of interest" description="Disordered" evidence="2">
    <location>
        <begin position="935"/>
        <end position="956"/>
    </location>
</feature>
<feature type="compositionally biased region" description="Low complexity" evidence="2">
    <location>
        <begin position="99"/>
        <end position="109"/>
    </location>
</feature>
<feature type="compositionally biased region" description="Low complexity" evidence="2">
    <location>
        <begin position="351"/>
        <end position="402"/>
    </location>
</feature>
<dbReference type="InParanoid" id="A0A2K3DVI1"/>
<feature type="transmembrane region" description="Helical" evidence="3">
    <location>
        <begin position="570"/>
        <end position="592"/>
    </location>
</feature>